<dbReference type="GO" id="GO:0016491">
    <property type="term" value="F:oxidoreductase activity"/>
    <property type="evidence" value="ECO:0007669"/>
    <property type="project" value="UniProtKB-KW"/>
</dbReference>
<sequence>MTIIDAPDKYPPASWAGGGILSPLYAWRYCDAMTLLSVNAFSRYQKVLEECDSAGIPGCGSLLHGGGLWVETAEEDAALAFEWAQRWHIPVQAVLAHEQMEESAAGGGLLFPSLGNIRNPGVLRVLRAYLLRLGVRFESAIIRHVRPLNLGGEVGAADGRRWHSDAVVISAGHAAPGLLLSMGVTLPLFPAKGEMLLYHMQPGQVPAVMLTERGYLIPRHDGSVLVGSTLRRGDNTTYPTVAGRYQLERLAARLWPELASCSPAFHWAGVRPGCERDIPFIGSVPGTNGVFAAVGHYRNGLVAAPASAELLAQLITGEQTFVDPEPYSLSSVSSSSRSSSSFFNR</sequence>
<dbReference type="Gene3D" id="3.50.50.60">
    <property type="entry name" value="FAD/NAD(P)-binding domain"/>
    <property type="match status" value="1"/>
</dbReference>
<evidence type="ECO:0000256" key="1">
    <source>
        <dbReference type="ARBA" id="ARBA00023002"/>
    </source>
</evidence>
<dbReference type="STRING" id="393595.ABO_0470"/>
<evidence type="ECO:0000313" key="4">
    <source>
        <dbReference type="Proteomes" id="UP000008871"/>
    </source>
</evidence>
<dbReference type="Proteomes" id="UP000008871">
    <property type="component" value="Chromosome"/>
</dbReference>
<organism evidence="3 4">
    <name type="scientific">Alcanivorax borkumensis (strain ATCC 700651 / DSM 11573 / NCIMB 13689 / SK2)</name>
    <dbReference type="NCBI Taxonomy" id="393595"/>
    <lineage>
        <taxon>Bacteria</taxon>
        <taxon>Pseudomonadati</taxon>
        <taxon>Pseudomonadota</taxon>
        <taxon>Gammaproteobacteria</taxon>
        <taxon>Oceanospirillales</taxon>
        <taxon>Alcanivoracaceae</taxon>
        <taxon>Alcanivorax</taxon>
    </lineage>
</organism>
<dbReference type="AlphaFoldDB" id="Q0VSD0"/>
<dbReference type="PANTHER" id="PTHR13847:SF289">
    <property type="entry name" value="GLYCINE OXIDASE"/>
    <property type="match status" value="1"/>
</dbReference>
<reference evidence="3 4" key="1">
    <citation type="journal article" date="2006" name="Nat. Biotechnol.">
        <title>Genome sequence of the ubiquitous hydrocarbon-degrading marine bacterium Alcanivorax borkumensis.</title>
        <authorList>
            <person name="Schneiker S."/>
            <person name="Martins dos Santos V.A.P."/>
            <person name="Bartels D."/>
            <person name="Bekel T."/>
            <person name="Brecht M."/>
            <person name="Buhrmester J."/>
            <person name="Chernikova T.N."/>
            <person name="Denaro R."/>
            <person name="Ferrer M."/>
            <person name="Gertler C."/>
            <person name="Goesmann A."/>
            <person name="Golyshina O.V."/>
            <person name="Kaminski F."/>
            <person name="Khachane A.N."/>
            <person name="Lang S."/>
            <person name="Linke B."/>
            <person name="McHardy A.C."/>
            <person name="Meyer F."/>
            <person name="Nechitaylo T."/>
            <person name="Puehler A."/>
            <person name="Regenhardt D."/>
            <person name="Rupp O."/>
            <person name="Sabirova J.S."/>
            <person name="Selbitschka W."/>
            <person name="Yakimov M.M."/>
            <person name="Timmis K.N."/>
            <person name="Vorhoelter F.-J."/>
            <person name="Weidner S."/>
            <person name="Kaiser O."/>
            <person name="Golyshin P.N."/>
        </authorList>
    </citation>
    <scope>NUCLEOTIDE SEQUENCE [LARGE SCALE GENOMIC DNA]</scope>
    <source>
        <strain evidence="4">ATCC 700651 / DSM 11573 / NCIMB 13689 / SK2</strain>
    </source>
</reference>
<keyword evidence="4" id="KW-1185">Reference proteome</keyword>
<gene>
    <name evidence="3" type="ordered locus">ABO_0470</name>
</gene>
<dbReference type="eggNOG" id="COG0665">
    <property type="taxonomic scope" value="Bacteria"/>
</dbReference>
<dbReference type="InterPro" id="IPR036188">
    <property type="entry name" value="FAD/NAD-bd_sf"/>
</dbReference>
<dbReference type="EC" id="1.5.3.-" evidence="3"/>
<feature type="domain" description="FAD dependent oxidoreductase" evidence="2">
    <location>
        <begin position="3"/>
        <end position="314"/>
    </location>
</feature>
<dbReference type="InterPro" id="IPR006076">
    <property type="entry name" value="FAD-dep_OxRdtase"/>
</dbReference>
<protein>
    <submittedName>
        <fullName evidence="3">Oxidoreductase</fullName>
        <ecNumber evidence="3">1.5.3.-</ecNumber>
    </submittedName>
</protein>
<name>Q0VSD0_ALCBS</name>
<dbReference type="GO" id="GO:0005737">
    <property type="term" value="C:cytoplasm"/>
    <property type="evidence" value="ECO:0007669"/>
    <property type="project" value="TreeGrafter"/>
</dbReference>
<accession>Q0VSD0</accession>
<dbReference type="Gene3D" id="3.30.9.10">
    <property type="entry name" value="D-Amino Acid Oxidase, subunit A, domain 2"/>
    <property type="match status" value="1"/>
</dbReference>
<dbReference type="Pfam" id="PF01266">
    <property type="entry name" value="DAO"/>
    <property type="match status" value="1"/>
</dbReference>
<dbReference type="KEGG" id="abo:ABO_0470"/>
<keyword evidence="1 3" id="KW-0560">Oxidoreductase</keyword>
<evidence type="ECO:0000313" key="3">
    <source>
        <dbReference type="EMBL" id="CAL15918.1"/>
    </source>
</evidence>
<dbReference type="SUPFAM" id="SSF51971">
    <property type="entry name" value="Nucleotide-binding domain"/>
    <property type="match status" value="1"/>
</dbReference>
<dbReference type="PANTHER" id="PTHR13847">
    <property type="entry name" value="SARCOSINE DEHYDROGENASE-RELATED"/>
    <property type="match status" value="1"/>
</dbReference>
<dbReference type="SUPFAM" id="SSF54373">
    <property type="entry name" value="FAD-linked reductases, C-terminal domain"/>
    <property type="match status" value="1"/>
</dbReference>
<dbReference type="HOGENOM" id="CLU_007884_4_5_6"/>
<evidence type="ECO:0000259" key="2">
    <source>
        <dbReference type="Pfam" id="PF01266"/>
    </source>
</evidence>
<dbReference type="EMBL" id="AM286690">
    <property type="protein sequence ID" value="CAL15918.1"/>
    <property type="molecule type" value="Genomic_DNA"/>
</dbReference>
<proteinExistence type="predicted"/>